<evidence type="ECO:0000313" key="2">
    <source>
        <dbReference type="Proteomes" id="UP000278609"/>
    </source>
</evidence>
<name>A0A3P1XSA6_TANFO</name>
<dbReference type="AlphaFoldDB" id="A0A3P1XSA6"/>
<accession>A0A3P1XSA6</accession>
<proteinExistence type="predicted"/>
<dbReference type="Proteomes" id="UP000278609">
    <property type="component" value="Unassembled WGS sequence"/>
</dbReference>
<protein>
    <submittedName>
        <fullName evidence="1">Uncharacterized protein</fullName>
    </submittedName>
</protein>
<organism evidence="1 2">
    <name type="scientific">Tannerella forsythia</name>
    <name type="common">Bacteroides forsythus</name>
    <dbReference type="NCBI Taxonomy" id="28112"/>
    <lineage>
        <taxon>Bacteria</taxon>
        <taxon>Pseudomonadati</taxon>
        <taxon>Bacteroidota</taxon>
        <taxon>Bacteroidia</taxon>
        <taxon>Bacteroidales</taxon>
        <taxon>Tannerellaceae</taxon>
        <taxon>Tannerella</taxon>
    </lineage>
</organism>
<dbReference type="EMBL" id="RQYS01000026">
    <property type="protein sequence ID" value="RRD60778.1"/>
    <property type="molecule type" value="Genomic_DNA"/>
</dbReference>
<sequence length="126" mass="14735">MSLCDDSAVISYQDCEIELNFETAPPHGDEIYSIKISNLGLVLPFWIYGRNLMFLDNHFLIAEAVKIRTWDPINNVVINLLTGEYIDLQEWYHRTLIQENEVILENDFTGKSLRIKDISSLEWKKE</sequence>
<gene>
    <name evidence="1" type="ORF">EII40_06915</name>
</gene>
<reference evidence="1 2" key="1">
    <citation type="submission" date="2018-11" db="EMBL/GenBank/DDBJ databases">
        <title>Genomes From Bacteria Associated with the Canine Oral Cavity: a Test Case for Automated Genome-Based Taxonomic Assignment.</title>
        <authorList>
            <person name="Coil D.A."/>
            <person name="Jospin G."/>
            <person name="Darling A.E."/>
            <person name="Wallis C."/>
            <person name="Davis I.J."/>
            <person name="Harris S."/>
            <person name="Eisen J.A."/>
            <person name="Holcombe L.J."/>
            <person name="O'Flynn C."/>
        </authorList>
    </citation>
    <scope>NUCLEOTIDE SEQUENCE [LARGE SCALE GENOMIC DNA]</scope>
    <source>
        <strain evidence="1 2">OH2617_COT-023</strain>
    </source>
</reference>
<evidence type="ECO:0000313" key="1">
    <source>
        <dbReference type="EMBL" id="RRD60778.1"/>
    </source>
</evidence>
<dbReference type="OrthoDB" id="1149251at2"/>
<comment type="caution">
    <text evidence="1">The sequence shown here is derived from an EMBL/GenBank/DDBJ whole genome shotgun (WGS) entry which is preliminary data.</text>
</comment>